<organism evidence="2 3">
    <name type="scientific">Acyrthosiphon pisum</name>
    <name type="common">Pea aphid</name>
    <dbReference type="NCBI Taxonomy" id="7029"/>
    <lineage>
        <taxon>Eukaryota</taxon>
        <taxon>Metazoa</taxon>
        <taxon>Ecdysozoa</taxon>
        <taxon>Arthropoda</taxon>
        <taxon>Hexapoda</taxon>
        <taxon>Insecta</taxon>
        <taxon>Pterygota</taxon>
        <taxon>Neoptera</taxon>
        <taxon>Paraneoptera</taxon>
        <taxon>Hemiptera</taxon>
        <taxon>Sternorrhyncha</taxon>
        <taxon>Aphidomorpha</taxon>
        <taxon>Aphidoidea</taxon>
        <taxon>Aphididae</taxon>
        <taxon>Macrosiphini</taxon>
        <taxon>Acyrthosiphon</taxon>
    </lineage>
</organism>
<dbReference type="CTD" id="37451"/>
<evidence type="ECO:0000256" key="1">
    <source>
        <dbReference type="ARBA" id="ARBA00005598"/>
    </source>
</evidence>
<dbReference type="Pfam" id="PF03096">
    <property type="entry name" value="Ndr"/>
    <property type="match status" value="1"/>
</dbReference>
<accession>A0A8R2H682</accession>
<dbReference type="AlphaFoldDB" id="A0A8R2H682"/>
<evidence type="ECO:0008006" key="4">
    <source>
        <dbReference type="Google" id="ProtNLM"/>
    </source>
</evidence>
<dbReference type="Proteomes" id="UP000007819">
    <property type="component" value="Chromosome A2"/>
</dbReference>
<evidence type="ECO:0000313" key="2">
    <source>
        <dbReference type="EnsemblMetazoa" id="XP_016657185.1"/>
    </source>
</evidence>
<sequence>MDRTFSNALLTDEPFGPACRNMSYRSLAADRVYKATTDDLQPERKNSVGTVFKKAFGTLSSSPRRRLSEPLMSGVPVIGTGNINTPLRKMPTSAISEEASLLSGMRSETLEEVELTGVRPSLPAVRTFTRGNTGVEEVYVDTDNGPVCVAVQGDRSRPPILTYHDLGLNYVTSFQTFFNYSEMRTLMSNFCVYHVNAPGQEEGAAPLSDDYVFPSIDELANQLDHVLRYFGLQSIVGLGVGAGGNILARFAYRQPTKVEALCLINVVSTPAGWIEYGYQKLNSRYLKSKGMTQGVMDYLMWHHFGKGTEERNHDLARVYREYFEHSVHPGNLAAFIDSYVRRTDLGISRSTPTSESCPAGRRLSMTTTLQMPIINVCGALSPHQEDTVTLNSRLDPTKSSWMKVSDCSMVLEEVPQKMCEALRLFLQGLGYAVRLGRPPLTVSRSAEVISKSIRQSTSKDSVRSSPWPFRITENPLTA</sequence>
<dbReference type="SUPFAM" id="SSF53474">
    <property type="entry name" value="alpha/beta-Hydrolases"/>
    <property type="match status" value="1"/>
</dbReference>
<evidence type="ECO:0000313" key="3">
    <source>
        <dbReference type="Proteomes" id="UP000007819"/>
    </source>
</evidence>
<dbReference type="GeneID" id="100165472"/>
<dbReference type="InterPro" id="IPR004142">
    <property type="entry name" value="NDRG"/>
</dbReference>
<keyword evidence="3" id="KW-1185">Reference proteome</keyword>
<reference evidence="3" key="1">
    <citation type="submission" date="2010-06" db="EMBL/GenBank/DDBJ databases">
        <authorList>
            <person name="Jiang H."/>
            <person name="Abraham K."/>
            <person name="Ali S."/>
            <person name="Alsbrooks S.L."/>
            <person name="Anim B.N."/>
            <person name="Anosike U.S."/>
            <person name="Attaway T."/>
            <person name="Bandaranaike D.P."/>
            <person name="Battles P.K."/>
            <person name="Bell S.N."/>
            <person name="Bell A.V."/>
            <person name="Beltran B."/>
            <person name="Bickham C."/>
            <person name="Bustamante Y."/>
            <person name="Caleb T."/>
            <person name="Canada A."/>
            <person name="Cardenas V."/>
            <person name="Carter K."/>
            <person name="Chacko J."/>
            <person name="Chandrabose M.N."/>
            <person name="Chavez D."/>
            <person name="Chavez A."/>
            <person name="Chen L."/>
            <person name="Chu H.-S."/>
            <person name="Claassen K.J."/>
            <person name="Cockrell R."/>
            <person name="Collins M."/>
            <person name="Cooper J.A."/>
            <person name="Cree A."/>
            <person name="Curry S.M."/>
            <person name="Da Y."/>
            <person name="Dao M.D."/>
            <person name="Das B."/>
            <person name="Davila M.-L."/>
            <person name="Davy-Carroll L."/>
            <person name="Denson S."/>
            <person name="Dinh H."/>
            <person name="Ebong V.E."/>
            <person name="Edwards J.R."/>
            <person name="Egan A."/>
            <person name="El-Daye J."/>
            <person name="Escobedo L."/>
            <person name="Fernandez S."/>
            <person name="Fernando P.R."/>
            <person name="Flagg N."/>
            <person name="Forbes L.D."/>
            <person name="Fowler R.G."/>
            <person name="Fu Q."/>
            <person name="Gabisi R.A."/>
            <person name="Ganer J."/>
            <person name="Garbino Pronczuk A."/>
            <person name="Garcia R.M."/>
            <person name="Garner T."/>
            <person name="Garrett T.E."/>
            <person name="Gonzalez D.A."/>
            <person name="Hamid H."/>
            <person name="Hawkins E.S."/>
            <person name="Hirani K."/>
            <person name="Hogues M.E."/>
            <person name="Hollins B."/>
            <person name="Hsiao C.-H."/>
            <person name="Jabil R."/>
            <person name="James M.L."/>
            <person name="Jhangiani S.N."/>
            <person name="Johnson B."/>
            <person name="Johnson Q."/>
            <person name="Joshi V."/>
            <person name="Kalu J.B."/>
            <person name="Kam C."/>
            <person name="Kashfia A."/>
            <person name="Keebler J."/>
            <person name="Kisamo H."/>
            <person name="Kovar C.L."/>
            <person name="Lago L.A."/>
            <person name="Lai C.-Y."/>
            <person name="Laidlaw J."/>
            <person name="Lara F."/>
            <person name="Le T.-K."/>
            <person name="Lee S.L."/>
            <person name="Legall F.H."/>
            <person name="Lemon S.J."/>
            <person name="Lewis L.R."/>
            <person name="Li B."/>
            <person name="Liu Y."/>
            <person name="Liu Y.-S."/>
            <person name="Lopez J."/>
            <person name="Lozado R.J."/>
            <person name="Lu J."/>
            <person name="Madu R.C."/>
            <person name="Maheshwari M."/>
            <person name="Maheshwari R."/>
            <person name="Malloy K."/>
            <person name="Martinez E."/>
            <person name="Mathew T."/>
            <person name="Mercado I.C."/>
            <person name="Mercado C."/>
            <person name="Meyer B."/>
            <person name="Montgomery K."/>
            <person name="Morgan M.B."/>
            <person name="Munidasa M."/>
            <person name="Nazareth L.V."/>
            <person name="Nelson J."/>
            <person name="Ng B.M."/>
            <person name="Nguyen N.B."/>
            <person name="Nguyen P.Q."/>
            <person name="Nguyen T."/>
            <person name="Obregon M."/>
            <person name="Okwuonu G.O."/>
            <person name="Onwere C.G."/>
            <person name="Orozco G."/>
            <person name="Parra A."/>
            <person name="Patel S."/>
            <person name="Patil S."/>
            <person name="Perez A."/>
            <person name="Perez Y."/>
            <person name="Pham C."/>
            <person name="Primus E.L."/>
            <person name="Pu L.-L."/>
            <person name="Puazo M."/>
            <person name="Qin X."/>
            <person name="Quiroz J.B."/>
            <person name="Reese J."/>
            <person name="Richards S."/>
            <person name="Rives C.M."/>
            <person name="Robberts R."/>
            <person name="Ruiz S.J."/>
            <person name="Ruiz M.J."/>
            <person name="Santibanez J."/>
            <person name="Schneider B.W."/>
            <person name="Sisson I."/>
            <person name="Smith M."/>
            <person name="Sodergren E."/>
            <person name="Song X.-Z."/>
            <person name="Song B.B."/>
            <person name="Summersgill H."/>
            <person name="Thelus R."/>
            <person name="Thornton R.D."/>
            <person name="Trejos Z.Y."/>
            <person name="Usmani K."/>
            <person name="Vattathil S."/>
            <person name="Villasana D."/>
            <person name="Walker D.L."/>
            <person name="Wang S."/>
            <person name="Wang K."/>
            <person name="White C.S."/>
            <person name="Williams A.C."/>
            <person name="Williamson J."/>
            <person name="Wilson K."/>
            <person name="Woghiren I.O."/>
            <person name="Woodworth J.R."/>
            <person name="Worley K.C."/>
            <person name="Wright R.A."/>
            <person name="Wu W."/>
            <person name="Young L."/>
            <person name="Zhang L."/>
            <person name="Zhang J."/>
            <person name="Zhu Y."/>
            <person name="Muzny D.M."/>
            <person name="Weinstock G."/>
            <person name="Gibbs R.A."/>
        </authorList>
    </citation>
    <scope>NUCLEOTIDE SEQUENCE [LARGE SCALE GENOMIC DNA]</scope>
    <source>
        <strain evidence="3">LSR1</strain>
    </source>
</reference>
<name>A0A8R2H682_ACYPI</name>
<dbReference type="OrthoDB" id="741027at2759"/>
<dbReference type="InterPro" id="IPR029058">
    <property type="entry name" value="AB_hydrolase_fold"/>
</dbReference>
<proteinExistence type="inferred from homology"/>
<reference evidence="2" key="2">
    <citation type="submission" date="2022-06" db="UniProtKB">
        <authorList>
            <consortium name="EnsemblMetazoa"/>
        </authorList>
    </citation>
    <scope>IDENTIFICATION</scope>
</reference>
<comment type="similarity">
    <text evidence="1">Belongs to the NDRG family.</text>
</comment>
<dbReference type="Gene3D" id="3.40.50.1820">
    <property type="entry name" value="alpha/beta hydrolase"/>
    <property type="match status" value="1"/>
</dbReference>
<dbReference type="RefSeq" id="XP_016657185.1">
    <property type="nucleotide sequence ID" value="XM_016801696.1"/>
</dbReference>
<dbReference type="EnsemblMetazoa" id="XM_016801696.2">
    <property type="protein sequence ID" value="XP_016657185.1"/>
    <property type="gene ID" value="LOC100165472"/>
</dbReference>
<dbReference type="FunFam" id="3.40.50.1820:FF:000047">
    <property type="entry name" value="protein NDRG3 isoform X8"/>
    <property type="match status" value="1"/>
</dbReference>
<protein>
    <recommendedName>
        <fullName evidence="4">Protein NDRG3</fullName>
    </recommendedName>
</protein>
<dbReference type="PANTHER" id="PTHR11034">
    <property type="entry name" value="N-MYC DOWNSTREAM REGULATED"/>
    <property type="match status" value="1"/>
</dbReference>